<feature type="domain" description="Amidohydrolase 3" evidence="2">
    <location>
        <begin position="95"/>
        <end position="552"/>
    </location>
</feature>
<evidence type="ECO:0000313" key="3">
    <source>
        <dbReference type="EMBL" id="OYO16793.1"/>
    </source>
</evidence>
<name>A0A255GQX4_9ACTN</name>
<dbReference type="OrthoDB" id="9766983at2"/>
<dbReference type="Gene3D" id="3.20.20.140">
    <property type="entry name" value="Metal-dependent hydrolases"/>
    <property type="match status" value="1"/>
</dbReference>
<dbReference type="Pfam" id="PF07969">
    <property type="entry name" value="Amidohydro_3"/>
    <property type="match status" value="1"/>
</dbReference>
<feature type="region of interest" description="Disordered" evidence="1">
    <location>
        <begin position="1"/>
        <end position="21"/>
    </location>
</feature>
<protein>
    <submittedName>
        <fullName evidence="3">N-acyl-D-amino-acid deacylase</fullName>
    </submittedName>
</protein>
<dbReference type="PANTHER" id="PTHR11647:SF1">
    <property type="entry name" value="COLLAPSIN RESPONSE MEDIATOR PROTEIN"/>
    <property type="match status" value="1"/>
</dbReference>
<dbReference type="Gene3D" id="3.30.1490.130">
    <property type="entry name" value="D-aminoacylase. Domain 3"/>
    <property type="match status" value="1"/>
</dbReference>
<dbReference type="PANTHER" id="PTHR11647">
    <property type="entry name" value="HYDRANTOINASE/DIHYDROPYRIMIDINASE FAMILY MEMBER"/>
    <property type="match status" value="1"/>
</dbReference>
<evidence type="ECO:0000256" key="1">
    <source>
        <dbReference type="SAM" id="MobiDB-lite"/>
    </source>
</evidence>
<dbReference type="AlphaFoldDB" id="A0A255GQX4"/>
<evidence type="ECO:0000259" key="2">
    <source>
        <dbReference type="Pfam" id="PF07969"/>
    </source>
</evidence>
<comment type="caution">
    <text evidence="3">The sequence shown here is derived from an EMBL/GenBank/DDBJ whole genome shotgun (WGS) entry which is preliminary data.</text>
</comment>
<dbReference type="InterPro" id="IPR023100">
    <property type="entry name" value="D-aminoacylase_insert_dom_sf"/>
</dbReference>
<keyword evidence="4" id="KW-1185">Reference proteome</keyword>
<evidence type="ECO:0000313" key="4">
    <source>
        <dbReference type="Proteomes" id="UP000215896"/>
    </source>
</evidence>
<dbReference type="InterPro" id="IPR013108">
    <property type="entry name" value="Amidohydro_3"/>
</dbReference>
<dbReference type="SUPFAM" id="SSF51338">
    <property type="entry name" value="Composite domain of metallo-dependent hydrolases"/>
    <property type="match status" value="1"/>
</dbReference>
<organism evidence="3 4">
    <name type="scientific">Enemella evansiae</name>
    <dbReference type="NCBI Taxonomy" id="2016499"/>
    <lineage>
        <taxon>Bacteria</taxon>
        <taxon>Bacillati</taxon>
        <taxon>Actinomycetota</taxon>
        <taxon>Actinomycetes</taxon>
        <taxon>Propionibacteriales</taxon>
        <taxon>Propionibacteriaceae</taxon>
        <taxon>Enemella</taxon>
    </lineage>
</organism>
<dbReference type="InterPro" id="IPR050378">
    <property type="entry name" value="Metallo-dep_Hydrolases_sf"/>
</dbReference>
<dbReference type="Proteomes" id="UP000215896">
    <property type="component" value="Unassembled WGS sequence"/>
</dbReference>
<dbReference type="EMBL" id="NMVO01000002">
    <property type="protein sequence ID" value="OYO16793.1"/>
    <property type="molecule type" value="Genomic_DNA"/>
</dbReference>
<dbReference type="InterPro" id="IPR032466">
    <property type="entry name" value="Metal_Hydrolase"/>
</dbReference>
<dbReference type="InterPro" id="IPR011059">
    <property type="entry name" value="Metal-dep_hydrolase_composite"/>
</dbReference>
<accession>A0A255GQX4</accession>
<dbReference type="SUPFAM" id="SSF51556">
    <property type="entry name" value="Metallo-dependent hydrolases"/>
    <property type="match status" value="1"/>
</dbReference>
<proteinExistence type="predicted"/>
<reference evidence="3 4" key="1">
    <citation type="submission" date="2017-07" db="EMBL/GenBank/DDBJ databases">
        <title>Draft whole genome sequences of clinical Proprionibacteriaceae strains.</title>
        <authorList>
            <person name="Bernier A.-M."/>
            <person name="Bernard K."/>
            <person name="Domingo M.-C."/>
        </authorList>
    </citation>
    <scope>NUCLEOTIDE SEQUENCE [LARGE SCALE GENOMIC DNA]</scope>
    <source>
        <strain evidence="3 4">NML 030167</strain>
    </source>
</reference>
<dbReference type="GO" id="GO:0016811">
    <property type="term" value="F:hydrolase activity, acting on carbon-nitrogen (but not peptide) bonds, in linear amides"/>
    <property type="evidence" value="ECO:0007669"/>
    <property type="project" value="InterPro"/>
</dbReference>
<gene>
    <name evidence="3" type="ORF">CGZ94_03970</name>
</gene>
<sequence>MKSPARMPGESGTGGAGMSAGWTASAMETPLAGSNGHGIEFHIMPTGVPPPAASLLLRGASVIDGTGAPAIPAEVLITDGRVAGLLPPGTAVDAEVVEVAGKVVCPGFVDIHTHSDLTLLSDPRGQSKVRQGVTTEVVGNCGLGVVPRPAADPVGMRAAVAYLDLDPAVRLDQTDLTGYLDALERVGPALNVAALVAHLPLRWGVRQGVAGPVTDTELTRMRDLLAEALDQGAVGLSTGLIYPPLQHADHRELCALAEVVTERDKLFAWHIRDYTDGLLESVAEVLAVARETGCRTQISHLMSVGRRNRGVVGEALAMIDRARADGFDIGVDIYPYLAGNAPLAQLLPGWLPVGGQRAVLLRDPATRQRIAAEWEHNPVGWDEIMICAMPGEDQSLVGRILDESAAELGRPAAELALDLLAEHDNAVMMVAFGRAEEDLRRVLAHPATVVASDGQALADTGATAGGVPHPRSFGCFPRYLSEFAPDLVEGVRRCTSAPADRVGLDRGRIAVGAVADLVVLDPQRLADRSSFTRPRAAPAGIELVLVGGRPVAADAEPGNGTGAVIRMTKGTR</sequence>
<dbReference type="Gene3D" id="2.30.40.10">
    <property type="entry name" value="Urease, subunit C, domain 1"/>
    <property type="match status" value="1"/>
</dbReference>